<evidence type="ECO:0000313" key="2">
    <source>
        <dbReference type="EMBL" id="VDL77919.1"/>
    </source>
</evidence>
<dbReference type="OMA" id="DQVWTDW"/>
<feature type="compositionally biased region" description="Basic and acidic residues" evidence="1">
    <location>
        <begin position="48"/>
        <end position="66"/>
    </location>
</feature>
<proteinExistence type="predicted"/>
<dbReference type="Proteomes" id="UP000271162">
    <property type="component" value="Unassembled WGS sequence"/>
</dbReference>
<organism evidence="4">
    <name type="scientific">Nippostrongylus brasiliensis</name>
    <name type="common">Rat hookworm</name>
    <dbReference type="NCBI Taxonomy" id="27835"/>
    <lineage>
        <taxon>Eukaryota</taxon>
        <taxon>Metazoa</taxon>
        <taxon>Ecdysozoa</taxon>
        <taxon>Nematoda</taxon>
        <taxon>Chromadorea</taxon>
        <taxon>Rhabditida</taxon>
        <taxon>Rhabditina</taxon>
        <taxon>Rhabditomorpha</taxon>
        <taxon>Strongyloidea</taxon>
        <taxon>Heligmosomidae</taxon>
        <taxon>Nippostrongylus</taxon>
    </lineage>
</organism>
<gene>
    <name evidence="2" type="ORF">NBR_LOCUS14330</name>
</gene>
<evidence type="ECO:0000313" key="3">
    <source>
        <dbReference type="Proteomes" id="UP000271162"/>
    </source>
</evidence>
<dbReference type="Gene3D" id="1.20.1170.10">
    <property type="match status" value="1"/>
</dbReference>
<dbReference type="STRING" id="27835.A0A0N4YCP6"/>
<evidence type="ECO:0000256" key="1">
    <source>
        <dbReference type="SAM" id="MobiDB-lite"/>
    </source>
</evidence>
<accession>A0A0N4YCP6</accession>
<feature type="region of interest" description="Disordered" evidence="1">
    <location>
        <begin position="195"/>
        <end position="231"/>
    </location>
</feature>
<feature type="region of interest" description="Disordered" evidence="1">
    <location>
        <begin position="1"/>
        <end position="73"/>
    </location>
</feature>
<feature type="compositionally biased region" description="Basic and acidic residues" evidence="1">
    <location>
        <begin position="209"/>
        <end position="224"/>
    </location>
</feature>
<name>A0A0N4YCP6_NIPBR</name>
<dbReference type="EMBL" id="UYSL01021320">
    <property type="protein sequence ID" value="VDL77919.1"/>
    <property type="molecule type" value="Genomic_DNA"/>
</dbReference>
<protein>
    <submittedName>
        <fullName evidence="4">Nuclear migration protein unc-83 (inferred by orthology to a C. elegans protein)</fullName>
    </submittedName>
</protein>
<sequence>MKFLALESSDSELDPDLLGPPSKRSRRSADRFENDRSEEEQEQIRAISSDRKKSNSESGKTMERSTAEVTVFPEKTSGIRRQWDSGVLDIGYSSGENSLIDIVTDGDTSITDIETMMRKRAEELVATATVKTVGAFDEVRCGNFTDMDRDPLTDSMHVNYDALNGNCPEYDEVMALFDDSTREFTSDSFNTKWREIGANSEKTSRRRRNRDEDEQAKPPAKDDSMVEPAEASSPVIHDELLEMDDDFSEHFDARDSLRRLVNESRAHLRVVEKSISSHEVDSAQLESIQMIVRANLRQLDTVLRMSGGRNEDVSGLREQWKSLAVQAASPIPQLLNKEPSYHSNVTCAKPSKMLLGLIAHSRRDLNACYTALLSSPLMVSELAELSSEFSSISTGYDDAVERINSLVSSLRKLDQVWTDWSDQLKGIREQMNRIEGSLQADKFDQLVISEEMELCQERMNSLETMCNYLTTSLQSVQGSESKHPLPDFRSEIALYGNAMEQLKTRFQEHYRIPTPPAPVCVPNEPTHNLRRRVATQSTSAQTVITPRKNQSVGSRIYRTVAASAAAKLVLVLSLLTALAALIYTEVFGATFGPHLTYVNGPPPV</sequence>
<dbReference type="AlphaFoldDB" id="A0A0N4YCP6"/>
<dbReference type="WBParaSite" id="NBR_0001432901-mRNA-1">
    <property type="protein sequence ID" value="NBR_0001432901-mRNA-1"/>
    <property type="gene ID" value="NBR_0001432901"/>
</dbReference>
<reference evidence="4" key="1">
    <citation type="submission" date="2016-04" db="UniProtKB">
        <authorList>
            <consortium name="WormBaseParasite"/>
        </authorList>
    </citation>
    <scope>IDENTIFICATION</scope>
</reference>
<keyword evidence="3" id="KW-1185">Reference proteome</keyword>
<reference evidence="2 3" key="2">
    <citation type="submission" date="2018-11" db="EMBL/GenBank/DDBJ databases">
        <authorList>
            <consortium name="Pathogen Informatics"/>
        </authorList>
    </citation>
    <scope>NUCLEOTIDE SEQUENCE [LARGE SCALE GENOMIC DNA]</scope>
</reference>
<evidence type="ECO:0000313" key="4">
    <source>
        <dbReference type="WBParaSite" id="NBR_0001432901-mRNA-1"/>
    </source>
</evidence>